<dbReference type="Proteomes" id="UP000600139">
    <property type="component" value="Unassembled WGS sequence"/>
</dbReference>
<evidence type="ECO:0000313" key="2">
    <source>
        <dbReference type="EMBL" id="MBK1814162.1"/>
    </source>
</evidence>
<accession>A0A934V5P2</accession>
<keyword evidence="1" id="KW-0812">Transmembrane</keyword>
<comment type="caution">
    <text evidence="2">The sequence shown here is derived from an EMBL/GenBank/DDBJ whole genome shotgun (WGS) entry which is preliminary data.</text>
</comment>
<evidence type="ECO:0000256" key="1">
    <source>
        <dbReference type="SAM" id="Phobius"/>
    </source>
</evidence>
<dbReference type="EMBL" id="JAENIK010000001">
    <property type="protein sequence ID" value="MBK1814162.1"/>
    <property type="molecule type" value="Genomic_DNA"/>
</dbReference>
<dbReference type="RefSeq" id="WP_200349121.1">
    <property type="nucleotide sequence ID" value="NZ_BAABHZ010000005.1"/>
</dbReference>
<gene>
    <name evidence="2" type="ORF">JIN84_00880</name>
</gene>
<proteinExistence type="predicted"/>
<sequence>MKTPIRTIIRRVFFIVQMLLLIPIVWFICHLVVPRDYTSAKAEVLPLELSSGPFQTLYYAAEHPKGIIIVATGDGGWSGQWEEPVALHAAAAGYAVGGWDCRKFADTRTFDHAKLVEAFNAAVAAVRKRAGLPPDTPVWFTGWSTGAEWAVAAAAGPEREKHLVGVLSAAPGDRSRYGLTKSDLLGMQPQGPDTYALSDMAAALQGVKLVQFAGDLDVLDDTEWISKMDPRTPHKLVTLPATPHDMGGANKRFLSEFDMAIQWTLDTSHTIGQ</sequence>
<keyword evidence="1" id="KW-1133">Transmembrane helix</keyword>
<dbReference type="InterPro" id="IPR029058">
    <property type="entry name" value="AB_hydrolase_fold"/>
</dbReference>
<feature type="transmembrane region" description="Helical" evidence="1">
    <location>
        <begin position="12"/>
        <end position="33"/>
    </location>
</feature>
<keyword evidence="3" id="KW-1185">Reference proteome</keyword>
<organism evidence="2 3">
    <name type="scientific">Luteolibacter yonseiensis</name>
    <dbReference type="NCBI Taxonomy" id="1144680"/>
    <lineage>
        <taxon>Bacteria</taxon>
        <taxon>Pseudomonadati</taxon>
        <taxon>Verrucomicrobiota</taxon>
        <taxon>Verrucomicrobiia</taxon>
        <taxon>Verrucomicrobiales</taxon>
        <taxon>Verrucomicrobiaceae</taxon>
        <taxon>Luteolibacter</taxon>
    </lineage>
</organism>
<reference evidence="2" key="1">
    <citation type="submission" date="2021-01" db="EMBL/GenBank/DDBJ databases">
        <title>Modified the classification status of verrucomicrobia.</title>
        <authorList>
            <person name="Feng X."/>
        </authorList>
    </citation>
    <scope>NUCLEOTIDE SEQUENCE</scope>
    <source>
        <strain evidence="2">JCM 18052</strain>
    </source>
</reference>
<evidence type="ECO:0000313" key="3">
    <source>
        <dbReference type="Proteomes" id="UP000600139"/>
    </source>
</evidence>
<name>A0A934V5P2_9BACT</name>
<protein>
    <submittedName>
        <fullName evidence="2">Uncharacterized protein</fullName>
    </submittedName>
</protein>
<dbReference type="SUPFAM" id="SSF53474">
    <property type="entry name" value="alpha/beta-Hydrolases"/>
    <property type="match status" value="1"/>
</dbReference>
<keyword evidence="1" id="KW-0472">Membrane</keyword>
<dbReference type="AlphaFoldDB" id="A0A934V5P2"/>
<dbReference type="Gene3D" id="3.40.50.1820">
    <property type="entry name" value="alpha/beta hydrolase"/>
    <property type="match status" value="1"/>
</dbReference>